<gene>
    <name evidence="1" type="ORF">M8C21_011550</name>
</gene>
<name>A0AAD5C344_AMBAR</name>
<keyword evidence="2" id="KW-1185">Reference proteome</keyword>
<evidence type="ECO:0000313" key="2">
    <source>
        <dbReference type="Proteomes" id="UP001206925"/>
    </source>
</evidence>
<reference evidence="1" key="1">
    <citation type="submission" date="2022-06" db="EMBL/GenBank/DDBJ databases">
        <title>Uncovering the hologenomic basis of an extraordinary plant invasion.</title>
        <authorList>
            <person name="Bieker V.C."/>
            <person name="Martin M.D."/>
            <person name="Gilbert T."/>
            <person name="Hodgins K."/>
            <person name="Battlay P."/>
            <person name="Petersen B."/>
            <person name="Wilson J."/>
        </authorList>
    </citation>
    <scope>NUCLEOTIDE SEQUENCE</scope>
    <source>
        <strain evidence="1">AA19_3_7</strain>
        <tissue evidence="1">Leaf</tissue>
    </source>
</reference>
<accession>A0AAD5C344</accession>
<sequence length="34" mass="3697">MLRFASKVGAIKETLDNEEEKVGVDIVESSEVSS</sequence>
<dbReference type="Proteomes" id="UP001206925">
    <property type="component" value="Unassembled WGS sequence"/>
</dbReference>
<proteinExistence type="predicted"/>
<dbReference type="AlphaFoldDB" id="A0AAD5C344"/>
<dbReference type="EMBL" id="JAMZMK010009778">
    <property type="protein sequence ID" value="KAI7734237.1"/>
    <property type="molecule type" value="Genomic_DNA"/>
</dbReference>
<comment type="caution">
    <text evidence="1">The sequence shown here is derived from an EMBL/GenBank/DDBJ whole genome shotgun (WGS) entry which is preliminary data.</text>
</comment>
<organism evidence="1 2">
    <name type="scientific">Ambrosia artemisiifolia</name>
    <name type="common">Common ragweed</name>
    <dbReference type="NCBI Taxonomy" id="4212"/>
    <lineage>
        <taxon>Eukaryota</taxon>
        <taxon>Viridiplantae</taxon>
        <taxon>Streptophyta</taxon>
        <taxon>Embryophyta</taxon>
        <taxon>Tracheophyta</taxon>
        <taxon>Spermatophyta</taxon>
        <taxon>Magnoliopsida</taxon>
        <taxon>eudicotyledons</taxon>
        <taxon>Gunneridae</taxon>
        <taxon>Pentapetalae</taxon>
        <taxon>asterids</taxon>
        <taxon>campanulids</taxon>
        <taxon>Asterales</taxon>
        <taxon>Asteraceae</taxon>
        <taxon>Asteroideae</taxon>
        <taxon>Heliantheae alliance</taxon>
        <taxon>Heliantheae</taxon>
        <taxon>Ambrosia</taxon>
    </lineage>
</organism>
<protein>
    <submittedName>
        <fullName evidence="1">Uncharacterized protein</fullName>
    </submittedName>
</protein>
<evidence type="ECO:0000313" key="1">
    <source>
        <dbReference type="EMBL" id="KAI7734237.1"/>
    </source>
</evidence>